<dbReference type="eggNOG" id="COG5263">
    <property type="taxonomic scope" value="Bacteria"/>
</dbReference>
<evidence type="ECO:0000313" key="1">
    <source>
        <dbReference type="EMBL" id="AKQ66642.1"/>
    </source>
</evidence>
<proteinExistence type="predicted"/>
<evidence type="ECO:0008006" key="3">
    <source>
        <dbReference type="Google" id="ProtNLM"/>
    </source>
</evidence>
<accession>A0A0H4XER5</accession>
<protein>
    <recommendedName>
        <fullName evidence="3">WG repeat-containing protein</fullName>
    </recommendedName>
</protein>
<dbReference type="InterPro" id="IPR032774">
    <property type="entry name" value="WG_beta_rep"/>
</dbReference>
<organism evidence="1 2">
    <name type="scientific">Pseudomyxococcus hansupus</name>
    <dbReference type="NCBI Taxonomy" id="1297742"/>
    <lineage>
        <taxon>Bacteria</taxon>
        <taxon>Pseudomonadati</taxon>
        <taxon>Myxococcota</taxon>
        <taxon>Myxococcia</taxon>
        <taxon>Myxococcales</taxon>
        <taxon>Cystobacterineae</taxon>
        <taxon>Myxococcaceae</taxon>
        <taxon>Pseudomyxococcus</taxon>
    </lineage>
</organism>
<dbReference type="PATRIC" id="fig|1297742.4.peg.3588"/>
<keyword evidence="2" id="KW-1185">Reference proteome</keyword>
<dbReference type="SUPFAM" id="SSF69360">
    <property type="entry name" value="Cell wall binding repeat"/>
    <property type="match status" value="1"/>
</dbReference>
<dbReference type="EMBL" id="CP012109">
    <property type="protein sequence ID" value="AKQ66642.1"/>
    <property type="molecule type" value="Genomic_DNA"/>
</dbReference>
<dbReference type="Proteomes" id="UP000009026">
    <property type="component" value="Chromosome"/>
</dbReference>
<gene>
    <name evidence="1" type="ORF">A176_003554</name>
</gene>
<evidence type="ECO:0000313" key="2">
    <source>
        <dbReference type="Proteomes" id="UP000009026"/>
    </source>
</evidence>
<dbReference type="STRING" id="1297742.A176_003554"/>
<reference evidence="1 2" key="1">
    <citation type="journal article" date="2016" name="PLoS ONE">
        <title>Complete Genome Sequence and Comparative Genomics of a Novel Myxobacterium Myxococcus hansupus.</title>
        <authorList>
            <person name="Sharma G."/>
            <person name="Narwani T."/>
            <person name="Subramanian S."/>
        </authorList>
    </citation>
    <scope>NUCLEOTIDE SEQUENCE [LARGE SCALE GENOMIC DNA]</scope>
    <source>
        <strain evidence="2">mixupus</strain>
    </source>
</reference>
<dbReference type="KEGG" id="mym:A176_003554"/>
<dbReference type="PANTHER" id="PTHR37841">
    <property type="entry name" value="GLR2918 PROTEIN"/>
    <property type="match status" value="1"/>
</dbReference>
<dbReference type="AlphaFoldDB" id="A0A0H4XER5"/>
<sequence>MPSGHGYIDLEGKLVIPTTHKNLFRFNEGLVRLRLAEGGWAFIDPQGKEQLRVERAMYGFSDGLALTGEGFVNPQGTVVLPVRFLSNFTRYAVNGKTYALVRHFSDGLAAVTPSGAAASDKYINKAGEVVLDGFGGGLARSFAHGKAQVALKKPPKGEASRLIDTKGECLASYPFKSMGLRAKEGLTLVHQGKKFGFVDDAGAWVLEPQWSSWAEDLSECFFSEGLCPVKVKGQYGFIDRSGQQVIPAIYDAVMGGFFQGVAPVKQGTRFGYLHPDGSWALEPRFTMAQPFADGRAAVAFDD</sequence>
<dbReference type="Pfam" id="PF14903">
    <property type="entry name" value="WG_beta_rep"/>
    <property type="match status" value="3"/>
</dbReference>
<dbReference type="RefSeq" id="WP_002633503.1">
    <property type="nucleotide sequence ID" value="NZ_CP012109.1"/>
</dbReference>
<dbReference type="PANTHER" id="PTHR37841:SF1">
    <property type="entry name" value="DUF3298 DOMAIN-CONTAINING PROTEIN"/>
    <property type="match status" value="1"/>
</dbReference>
<name>A0A0H4XER5_9BACT</name>
<dbReference type="OrthoDB" id="5380961at2"/>